<gene>
    <name evidence="4" type="primary">fucO</name>
    <name evidence="4" type="ORF">CLHOM_17890</name>
</gene>
<accession>A0A0L6Z9R4</accession>
<protein>
    <submittedName>
        <fullName evidence="4">Lactaldehyde reductase</fullName>
        <ecNumber evidence="4">1.1.1.77</ecNumber>
    </submittedName>
</protein>
<dbReference type="Gene3D" id="1.20.1090.10">
    <property type="entry name" value="Dehydroquinate synthase-like - alpha domain"/>
    <property type="match status" value="1"/>
</dbReference>
<dbReference type="STRING" id="36844.SAMN04488501_102205"/>
<dbReference type="InterPro" id="IPR001670">
    <property type="entry name" value="ADH_Fe/GldA"/>
</dbReference>
<evidence type="ECO:0000259" key="2">
    <source>
        <dbReference type="Pfam" id="PF00465"/>
    </source>
</evidence>
<dbReference type="InterPro" id="IPR056798">
    <property type="entry name" value="ADH_Fe_C"/>
</dbReference>
<dbReference type="RefSeq" id="WP_052221336.1">
    <property type="nucleotide sequence ID" value="NZ_LHUR01000022.1"/>
</dbReference>
<evidence type="ECO:0000313" key="4">
    <source>
        <dbReference type="EMBL" id="KOA19700.1"/>
    </source>
</evidence>
<dbReference type="GO" id="GO:0046872">
    <property type="term" value="F:metal ion binding"/>
    <property type="evidence" value="ECO:0007669"/>
    <property type="project" value="InterPro"/>
</dbReference>
<dbReference type="Proteomes" id="UP000037043">
    <property type="component" value="Unassembled WGS sequence"/>
</dbReference>
<dbReference type="PROSITE" id="PS00913">
    <property type="entry name" value="ADH_IRON_1"/>
    <property type="match status" value="1"/>
</dbReference>
<sequence length="368" mass="40635">MSEFQYYMPTKVLLGENVVINRSELFTKLGTKAFIITGKSSSKKNGSLEDVTKALNKHNISYCIFDEVEENPSLETVEKASTIGRKEGVDFIIGIGGGSPIDSSKAIGVLVKNKDCSVEDLFSKTKFLSLPIVAVPTTAGTGTEVTPYAIFTDHKLKTKRNFGQQVFPEIALLDAKYLNSTPDNVTINTAVDALSHLIEGYLSANANILSDTFAEKGFVLFSECFEALKNRSFNPEIREKLLLASTIAGVVIAQAGTSLPHGMGYPLTYFNGIPHGRANGLILKAYLELCSIMDKQQKILSILKFNNIDEFGKYIEELIGKETSVTEEQIIEYSKAMISNKDKLKNHPFDVTEEDILNMYKKSLLNNK</sequence>
<dbReference type="GO" id="GO:0004022">
    <property type="term" value="F:alcohol dehydrogenase (NAD+) activity"/>
    <property type="evidence" value="ECO:0007669"/>
    <property type="project" value="TreeGrafter"/>
</dbReference>
<dbReference type="AlphaFoldDB" id="A0A0L6Z9R4"/>
<comment type="caution">
    <text evidence="4">The sequence shown here is derived from an EMBL/GenBank/DDBJ whole genome shotgun (WGS) entry which is preliminary data.</text>
</comment>
<dbReference type="SUPFAM" id="SSF56796">
    <property type="entry name" value="Dehydroquinate synthase-like"/>
    <property type="match status" value="1"/>
</dbReference>
<feature type="domain" description="Alcohol dehydrogenase iron-type/glycerol dehydrogenase GldA" evidence="2">
    <location>
        <begin position="9"/>
        <end position="174"/>
    </location>
</feature>
<keyword evidence="1 4" id="KW-0560">Oxidoreductase</keyword>
<keyword evidence="5" id="KW-1185">Reference proteome</keyword>
<proteinExistence type="predicted"/>
<dbReference type="Pfam" id="PF00465">
    <property type="entry name" value="Fe-ADH"/>
    <property type="match status" value="1"/>
</dbReference>
<dbReference type="Gene3D" id="3.40.50.1970">
    <property type="match status" value="1"/>
</dbReference>
<reference evidence="5" key="1">
    <citation type="submission" date="2015-08" db="EMBL/GenBank/DDBJ databases">
        <title>Genome sequence of the strict anaerobe Clostridium homopropionicum LuHBu1 (DSM 5847T).</title>
        <authorList>
            <person name="Poehlein A."/>
            <person name="Beck M."/>
            <person name="Schiel-Bengelsdorf B."/>
            <person name="Bengelsdorf F.R."/>
            <person name="Daniel R."/>
            <person name="Duerre P."/>
        </authorList>
    </citation>
    <scope>NUCLEOTIDE SEQUENCE [LARGE SCALE GENOMIC DNA]</scope>
    <source>
        <strain evidence="5">DSM 5847</strain>
    </source>
</reference>
<dbReference type="PANTHER" id="PTHR11496">
    <property type="entry name" value="ALCOHOL DEHYDROGENASE"/>
    <property type="match status" value="1"/>
</dbReference>
<dbReference type="PANTHER" id="PTHR11496:SF103">
    <property type="entry name" value="DEHYDROGENASE, PUTATIVE-RELATED"/>
    <property type="match status" value="1"/>
</dbReference>
<evidence type="ECO:0000256" key="1">
    <source>
        <dbReference type="ARBA" id="ARBA00023002"/>
    </source>
</evidence>
<evidence type="ECO:0000313" key="5">
    <source>
        <dbReference type="Proteomes" id="UP000037043"/>
    </source>
</evidence>
<dbReference type="CDD" id="cd08181">
    <property type="entry name" value="PPD-like"/>
    <property type="match status" value="1"/>
</dbReference>
<dbReference type="GO" id="GO:0008912">
    <property type="term" value="F:lactaldehyde reductase activity"/>
    <property type="evidence" value="ECO:0007669"/>
    <property type="project" value="UniProtKB-EC"/>
</dbReference>
<dbReference type="Pfam" id="PF25137">
    <property type="entry name" value="ADH_Fe_C"/>
    <property type="match status" value="1"/>
</dbReference>
<name>A0A0L6Z9R4_9CLOT</name>
<dbReference type="InterPro" id="IPR039697">
    <property type="entry name" value="Alcohol_dehydrogenase_Fe"/>
</dbReference>
<organism evidence="4 5">
    <name type="scientific">Clostridium homopropionicum DSM 5847</name>
    <dbReference type="NCBI Taxonomy" id="1121318"/>
    <lineage>
        <taxon>Bacteria</taxon>
        <taxon>Bacillati</taxon>
        <taxon>Bacillota</taxon>
        <taxon>Clostridia</taxon>
        <taxon>Eubacteriales</taxon>
        <taxon>Clostridiaceae</taxon>
        <taxon>Clostridium</taxon>
    </lineage>
</organism>
<dbReference type="PATRIC" id="fig|1121318.3.peg.1805"/>
<dbReference type="InterPro" id="IPR018211">
    <property type="entry name" value="ADH_Fe_CS"/>
</dbReference>
<dbReference type="EMBL" id="LHUR01000022">
    <property type="protein sequence ID" value="KOA19700.1"/>
    <property type="molecule type" value="Genomic_DNA"/>
</dbReference>
<evidence type="ECO:0000259" key="3">
    <source>
        <dbReference type="Pfam" id="PF25137"/>
    </source>
</evidence>
<dbReference type="EC" id="1.1.1.77" evidence="4"/>
<feature type="domain" description="Fe-containing alcohol dehydrogenase-like C-terminal" evidence="3">
    <location>
        <begin position="186"/>
        <end position="361"/>
    </location>
</feature>
<dbReference type="FunFam" id="3.40.50.1970:FF:000003">
    <property type="entry name" value="Alcohol dehydrogenase, iron-containing"/>
    <property type="match status" value="1"/>
</dbReference>